<keyword evidence="1" id="KW-0813">Transport</keyword>
<dbReference type="InterPro" id="IPR017896">
    <property type="entry name" value="4Fe4S_Fe-S-bd"/>
</dbReference>
<feature type="transmembrane region" description="Helical" evidence="7">
    <location>
        <begin position="64"/>
        <end position="92"/>
    </location>
</feature>
<accession>A0ABR7BQ69</accession>
<evidence type="ECO:0000256" key="1">
    <source>
        <dbReference type="ARBA" id="ARBA00022448"/>
    </source>
</evidence>
<dbReference type="PANTHER" id="PTHR30176:SF3">
    <property type="entry name" value="FERREDOXIN-TYPE PROTEIN NAPH"/>
    <property type="match status" value="1"/>
</dbReference>
<dbReference type="InterPro" id="IPR051684">
    <property type="entry name" value="Electron_Trans/Redox"/>
</dbReference>
<dbReference type="Pfam" id="PF12801">
    <property type="entry name" value="Fer4_5"/>
    <property type="match status" value="2"/>
</dbReference>
<protein>
    <submittedName>
        <fullName evidence="9">4Fe-4S binding protein</fullName>
    </submittedName>
</protein>
<evidence type="ECO:0000256" key="3">
    <source>
        <dbReference type="ARBA" id="ARBA00022723"/>
    </source>
</evidence>
<name>A0ABR7BQ69_9ACTN</name>
<reference evidence="9 10" key="1">
    <citation type="submission" date="2020-08" db="EMBL/GenBank/DDBJ databases">
        <title>Genome public.</title>
        <authorList>
            <person name="Liu C."/>
            <person name="Sun Q."/>
        </authorList>
    </citation>
    <scope>NUCLEOTIDE SEQUENCE [LARGE SCALE GENOMIC DNA]</scope>
    <source>
        <strain evidence="9 10">NSJ-70</strain>
    </source>
</reference>
<evidence type="ECO:0000256" key="6">
    <source>
        <dbReference type="ARBA" id="ARBA00023014"/>
    </source>
</evidence>
<keyword evidence="7" id="KW-0472">Membrane</keyword>
<dbReference type="RefSeq" id="WP_186937931.1">
    <property type="nucleotide sequence ID" value="NZ_JACOOA010000001.1"/>
</dbReference>
<evidence type="ECO:0000256" key="4">
    <source>
        <dbReference type="ARBA" id="ARBA00022982"/>
    </source>
</evidence>
<dbReference type="PROSITE" id="PS00198">
    <property type="entry name" value="4FE4S_FER_1"/>
    <property type="match status" value="1"/>
</dbReference>
<dbReference type="PROSITE" id="PS51379">
    <property type="entry name" value="4FE4S_FER_2"/>
    <property type="match status" value="1"/>
</dbReference>
<sequence length="301" mass="32079">MRRPVNVRRLRAATACLFIALVVVGLATNAAFGTLSSFGVGDLALICPLGSLEVLLASRTFVPLAFTSLICVAIASMLLGRVFCGWICPISLTRSLRAKEKREDAPGTRTAEELPGADTAIAPSRFHSDGIGAPRFDSRFAVLLGALASSAVFGFPVFCLICPVGLTFGLVIGVWRLVGYNEPSWLLVFSAAFLMLELTVLRSWCGKFCPLGALMSLASTLNRRLRPRVDAGACLRTTKGVACTRCKDACTEMINLHDRTDSAPMADCTKCGECASACPAHAIRFLEGAGPRNAPDGHRPE</sequence>
<evidence type="ECO:0000313" key="9">
    <source>
        <dbReference type="EMBL" id="MBC5583215.1"/>
    </source>
</evidence>
<dbReference type="InterPro" id="IPR017900">
    <property type="entry name" value="4Fe4S_Fe_S_CS"/>
</dbReference>
<feature type="transmembrane region" description="Helical" evidence="7">
    <location>
        <begin position="12"/>
        <end position="32"/>
    </location>
</feature>
<gene>
    <name evidence="9" type="ORF">H8S61_03255</name>
</gene>
<feature type="domain" description="4Fe-4S ferredoxin-type" evidence="8">
    <location>
        <begin position="258"/>
        <end position="288"/>
    </location>
</feature>
<evidence type="ECO:0000313" key="10">
    <source>
        <dbReference type="Proteomes" id="UP000622448"/>
    </source>
</evidence>
<evidence type="ECO:0000256" key="5">
    <source>
        <dbReference type="ARBA" id="ARBA00023004"/>
    </source>
</evidence>
<dbReference type="PANTHER" id="PTHR30176">
    <property type="entry name" value="FERREDOXIN-TYPE PROTEIN NAPH"/>
    <property type="match status" value="1"/>
</dbReference>
<dbReference type="Proteomes" id="UP000622448">
    <property type="component" value="Unassembled WGS sequence"/>
</dbReference>
<organism evidence="9 10">
    <name type="scientific">Eggerthella hominis</name>
    <dbReference type="NCBI Taxonomy" id="2763043"/>
    <lineage>
        <taxon>Bacteria</taxon>
        <taxon>Bacillati</taxon>
        <taxon>Actinomycetota</taxon>
        <taxon>Coriobacteriia</taxon>
        <taxon>Eggerthellales</taxon>
        <taxon>Eggerthellaceae</taxon>
        <taxon>Eggerthella</taxon>
    </lineage>
</organism>
<keyword evidence="10" id="KW-1185">Reference proteome</keyword>
<dbReference type="SUPFAM" id="SSF54862">
    <property type="entry name" value="4Fe-4S ferredoxins"/>
    <property type="match status" value="1"/>
</dbReference>
<keyword evidence="7" id="KW-0812">Transmembrane</keyword>
<dbReference type="Gene3D" id="3.30.70.20">
    <property type="match status" value="1"/>
</dbReference>
<proteinExistence type="predicted"/>
<comment type="caution">
    <text evidence="9">The sequence shown here is derived from an EMBL/GenBank/DDBJ whole genome shotgun (WGS) entry which is preliminary data.</text>
</comment>
<dbReference type="Pfam" id="PF00037">
    <property type="entry name" value="Fer4"/>
    <property type="match status" value="1"/>
</dbReference>
<feature type="transmembrane region" description="Helical" evidence="7">
    <location>
        <begin position="185"/>
        <end position="205"/>
    </location>
</feature>
<evidence type="ECO:0000259" key="8">
    <source>
        <dbReference type="PROSITE" id="PS51379"/>
    </source>
</evidence>
<keyword evidence="4" id="KW-0249">Electron transport</keyword>
<evidence type="ECO:0000256" key="7">
    <source>
        <dbReference type="SAM" id="Phobius"/>
    </source>
</evidence>
<feature type="transmembrane region" description="Helical" evidence="7">
    <location>
        <begin position="140"/>
        <end position="173"/>
    </location>
</feature>
<keyword evidence="2" id="KW-0004">4Fe-4S</keyword>
<dbReference type="EMBL" id="JACOOA010000001">
    <property type="protein sequence ID" value="MBC5583215.1"/>
    <property type="molecule type" value="Genomic_DNA"/>
</dbReference>
<keyword evidence="6" id="KW-0411">Iron-sulfur</keyword>
<keyword evidence="5" id="KW-0408">Iron</keyword>
<keyword evidence="3" id="KW-0479">Metal-binding</keyword>
<keyword evidence="7" id="KW-1133">Transmembrane helix</keyword>
<evidence type="ECO:0000256" key="2">
    <source>
        <dbReference type="ARBA" id="ARBA00022485"/>
    </source>
</evidence>